<evidence type="ECO:0000313" key="3">
    <source>
        <dbReference type="EMBL" id="GAA2059892.1"/>
    </source>
</evidence>
<evidence type="ECO:0000259" key="2">
    <source>
        <dbReference type="Pfam" id="PF13354"/>
    </source>
</evidence>
<name>A0ABN2VG60_9ACTN</name>
<dbReference type="PANTHER" id="PTHR35333">
    <property type="entry name" value="BETA-LACTAMASE"/>
    <property type="match status" value="1"/>
</dbReference>
<dbReference type="Proteomes" id="UP001500751">
    <property type="component" value="Unassembled WGS sequence"/>
</dbReference>
<proteinExistence type="predicted"/>
<comment type="caution">
    <text evidence="3">The sequence shown here is derived from an EMBL/GenBank/DDBJ whole genome shotgun (WGS) entry which is preliminary data.</text>
</comment>
<dbReference type="EMBL" id="BAAAQN010000076">
    <property type="protein sequence ID" value="GAA2059892.1"/>
    <property type="molecule type" value="Genomic_DNA"/>
</dbReference>
<dbReference type="InterPro" id="IPR000871">
    <property type="entry name" value="Beta-lactam_class-A"/>
</dbReference>
<feature type="region of interest" description="Disordered" evidence="1">
    <location>
        <begin position="1"/>
        <end position="20"/>
    </location>
</feature>
<dbReference type="Pfam" id="PF13354">
    <property type="entry name" value="Beta-lactamase2"/>
    <property type="match status" value="1"/>
</dbReference>
<sequence>MNETRRAANESRRPGSEGRRAAARITAAFTDAGVTGRLHALDIDTGATVSVGATTPEPTSSLHKVCLLATLYREAAAGRLDRTRQIEIPAEARTPGLSGIALMRDSVRLSLRDLATLTVAVSDNAAADVLWQAVGVETVNRTMAALGLRETVAVHVMADIQHLLTAERGRLADPGDVGELSTLSVLDPARTNRSTPRELTALLAAIWRDEVCGGELGTELRSLLGGQAWTHRLASGFPFDDVSVSGKTATLPTLRAEAGVVEYPDGGRYAVAVFTHAASASAILPAADAVIGSAARIAVDALRAL</sequence>
<evidence type="ECO:0000256" key="1">
    <source>
        <dbReference type="SAM" id="MobiDB-lite"/>
    </source>
</evidence>
<dbReference type="InterPro" id="IPR045155">
    <property type="entry name" value="Beta-lactam_cat"/>
</dbReference>
<dbReference type="GO" id="GO:0016787">
    <property type="term" value="F:hydrolase activity"/>
    <property type="evidence" value="ECO:0007669"/>
    <property type="project" value="UniProtKB-KW"/>
</dbReference>
<keyword evidence="4" id="KW-1185">Reference proteome</keyword>
<protein>
    <submittedName>
        <fullName evidence="3">Serine hydrolase</fullName>
    </submittedName>
</protein>
<accession>A0ABN2VG60</accession>
<keyword evidence="3" id="KW-0378">Hydrolase</keyword>
<dbReference type="Gene3D" id="3.40.710.10">
    <property type="entry name" value="DD-peptidase/beta-lactamase superfamily"/>
    <property type="match status" value="1"/>
</dbReference>
<dbReference type="SUPFAM" id="SSF56601">
    <property type="entry name" value="beta-lactamase/transpeptidase-like"/>
    <property type="match status" value="1"/>
</dbReference>
<organism evidence="3 4">
    <name type="scientific">Catenulispora yoronensis</name>
    <dbReference type="NCBI Taxonomy" id="450799"/>
    <lineage>
        <taxon>Bacteria</taxon>
        <taxon>Bacillati</taxon>
        <taxon>Actinomycetota</taxon>
        <taxon>Actinomycetes</taxon>
        <taxon>Catenulisporales</taxon>
        <taxon>Catenulisporaceae</taxon>
        <taxon>Catenulispora</taxon>
    </lineage>
</organism>
<dbReference type="PANTHER" id="PTHR35333:SF3">
    <property type="entry name" value="BETA-LACTAMASE-TYPE TRANSPEPTIDASE FOLD CONTAINING PROTEIN"/>
    <property type="match status" value="1"/>
</dbReference>
<reference evidence="3 4" key="1">
    <citation type="journal article" date="2019" name="Int. J. Syst. Evol. Microbiol.">
        <title>The Global Catalogue of Microorganisms (GCM) 10K type strain sequencing project: providing services to taxonomists for standard genome sequencing and annotation.</title>
        <authorList>
            <consortium name="The Broad Institute Genomics Platform"/>
            <consortium name="The Broad Institute Genome Sequencing Center for Infectious Disease"/>
            <person name="Wu L."/>
            <person name="Ma J."/>
        </authorList>
    </citation>
    <scope>NUCLEOTIDE SEQUENCE [LARGE SCALE GENOMIC DNA]</scope>
    <source>
        <strain evidence="3 4">JCM 16014</strain>
    </source>
</reference>
<evidence type="ECO:0000313" key="4">
    <source>
        <dbReference type="Proteomes" id="UP001500751"/>
    </source>
</evidence>
<feature type="domain" description="Beta-lactamase class A catalytic" evidence="2">
    <location>
        <begin position="38"/>
        <end position="275"/>
    </location>
</feature>
<dbReference type="InterPro" id="IPR012338">
    <property type="entry name" value="Beta-lactam/transpept-like"/>
</dbReference>
<gene>
    <name evidence="3" type="ORF">GCM10009839_83020</name>
</gene>